<reference evidence="1 2" key="1">
    <citation type="journal article" date="2020" name="IScience">
        <title>Genome Sequencing of the Endangered Kingdonia uniflora (Circaeasteraceae, Ranunculales) Reveals Potential Mechanisms of Evolutionary Specialization.</title>
        <authorList>
            <person name="Sun Y."/>
            <person name="Deng T."/>
            <person name="Zhang A."/>
            <person name="Moore M.J."/>
            <person name="Landis J.B."/>
            <person name="Lin N."/>
            <person name="Zhang H."/>
            <person name="Zhang X."/>
            <person name="Huang J."/>
            <person name="Zhang X."/>
            <person name="Sun H."/>
            <person name="Wang H."/>
        </authorList>
    </citation>
    <scope>NUCLEOTIDE SEQUENCE [LARGE SCALE GENOMIC DNA]</scope>
    <source>
        <strain evidence="1">TB1705</strain>
        <tissue evidence="1">Leaf</tissue>
    </source>
</reference>
<proteinExistence type="predicted"/>
<protein>
    <submittedName>
        <fullName evidence="1">Uncharacterized protein</fullName>
    </submittedName>
</protein>
<name>A0A7J7MGP7_9MAGN</name>
<sequence>MHTTFKIHYFFRFIFARSSVMERNISILAWATTNSILYLISKSSIVVEVAKVDVTVVEKVEVDNSPFTLSNHLRKLQPLSCLLFESGQQ</sequence>
<accession>A0A7J7MGP7</accession>
<evidence type="ECO:0000313" key="2">
    <source>
        <dbReference type="Proteomes" id="UP000541444"/>
    </source>
</evidence>
<comment type="caution">
    <text evidence="1">The sequence shown here is derived from an EMBL/GenBank/DDBJ whole genome shotgun (WGS) entry which is preliminary data.</text>
</comment>
<gene>
    <name evidence="1" type="ORF">GIB67_018978</name>
</gene>
<dbReference type="AlphaFoldDB" id="A0A7J7MGP7"/>
<dbReference type="Proteomes" id="UP000541444">
    <property type="component" value="Unassembled WGS sequence"/>
</dbReference>
<dbReference type="EMBL" id="JACGCM010001530">
    <property type="protein sequence ID" value="KAF6154056.1"/>
    <property type="molecule type" value="Genomic_DNA"/>
</dbReference>
<keyword evidence="2" id="KW-1185">Reference proteome</keyword>
<evidence type="ECO:0000313" key="1">
    <source>
        <dbReference type="EMBL" id="KAF6154056.1"/>
    </source>
</evidence>
<organism evidence="1 2">
    <name type="scientific">Kingdonia uniflora</name>
    <dbReference type="NCBI Taxonomy" id="39325"/>
    <lineage>
        <taxon>Eukaryota</taxon>
        <taxon>Viridiplantae</taxon>
        <taxon>Streptophyta</taxon>
        <taxon>Embryophyta</taxon>
        <taxon>Tracheophyta</taxon>
        <taxon>Spermatophyta</taxon>
        <taxon>Magnoliopsida</taxon>
        <taxon>Ranunculales</taxon>
        <taxon>Circaeasteraceae</taxon>
        <taxon>Kingdonia</taxon>
    </lineage>
</organism>